<dbReference type="RefSeq" id="WP_212787097.1">
    <property type="nucleotide sequence ID" value="NZ_AP019536.1"/>
</dbReference>
<dbReference type="InterPro" id="IPR004573">
    <property type="entry name" value="rRNA_ssu_MeTfrase_B"/>
</dbReference>
<dbReference type="Pfam" id="PF01029">
    <property type="entry name" value="NusB"/>
    <property type="match status" value="1"/>
</dbReference>
<evidence type="ECO:0000256" key="7">
    <source>
        <dbReference type="ARBA" id="ARBA00022603"/>
    </source>
</evidence>
<dbReference type="Proteomes" id="UP001319121">
    <property type="component" value="Chromosome"/>
</dbReference>
<proteinExistence type="inferred from homology"/>
<evidence type="ECO:0000256" key="6">
    <source>
        <dbReference type="ARBA" id="ARBA00022552"/>
    </source>
</evidence>
<evidence type="ECO:0000256" key="5">
    <source>
        <dbReference type="ARBA" id="ARBA00022490"/>
    </source>
</evidence>
<dbReference type="SUPFAM" id="SSF48013">
    <property type="entry name" value="NusB-like"/>
    <property type="match status" value="1"/>
</dbReference>
<dbReference type="Pfam" id="PF01189">
    <property type="entry name" value="Methyltr_RsmB-F"/>
    <property type="match status" value="1"/>
</dbReference>
<evidence type="ECO:0000256" key="11">
    <source>
        <dbReference type="ARBA" id="ARBA00030399"/>
    </source>
</evidence>
<feature type="active site" description="Nucleophile" evidence="14">
    <location>
        <position position="370"/>
    </location>
</feature>
<dbReference type="GO" id="GO:0008649">
    <property type="term" value="F:rRNA methyltransferase activity"/>
    <property type="evidence" value="ECO:0007669"/>
    <property type="project" value="InterPro"/>
</dbReference>
<keyword evidence="17" id="KW-1185">Reference proteome</keyword>
<feature type="binding site" evidence="14">
    <location>
        <position position="272"/>
    </location>
    <ligand>
        <name>S-adenosyl-L-methionine</name>
        <dbReference type="ChEBI" id="CHEBI:59789"/>
    </ligand>
</feature>
<dbReference type="InterPro" id="IPR006027">
    <property type="entry name" value="NusB_RsmB_TIM44"/>
</dbReference>
<dbReference type="InterPro" id="IPR029063">
    <property type="entry name" value="SAM-dependent_MTases_sf"/>
</dbReference>
<reference evidence="16 17" key="1">
    <citation type="submission" date="2019-03" db="EMBL/GenBank/DDBJ databases">
        <title>Complete genome sequence of Ferrigenium kumadai strain An22, a microaerophilic iron-oxidizing bacterium isolated from a paddy field soil.</title>
        <authorList>
            <person name="Watanabe T."/>
            <person name="Asakawa S."/>
        </authorList>
    </citation>
    <scope>NUCLEOTIDE SEQUENCE [LARGE SCALE GENOMIC DNA]</scope>
    <source>
        <strain evidence="16 17">An22</strain>
    </source>
</reference>
<keyword evidence="6" id="KW-0698">rRNA processing</keyword>
<dbReference type="GO" id="GO:0006355">
    <property type="term" value="P:regulation of DNA-templated transcription"/>
    <property type="evidence" value="ECO:0007669"/>
    <property type="project" value="InterPro"/>
</dbReference>
<evidence type="ECO:0000256" key="3">
    <source>
        <dbReference type="ARBA" id="ARBA00007494"/>
    </source>
</evidence>
<evidence type="ECO:0000256" key="13">
    <source>
        <dbReference type="ARBA" id="ARBA00047283"/>
    </source>
</evidence>
<comment type="similarity">
    <text evidence="3 14">Belongs to the class I-like SAM-binding methyltransferase superfamily. RsmB/NOP family.</text>
</comment>
<dbReference type="EC" id="2.1.1.176" evidence="4"/>
<dbReference type="PANTHER" id="PTHR22807">
    <property type="entry name" value="NOP2 YEAST -RELATED NOL1/NOP2/FMU SUN DOMAIN-CONTAINING"/>
    <property type="match status" value="1"/>
</dbReference>
<dbReference type="FunFam" id="3.40.50.150:FF:000022">
    <property type="entry name" value="Ribosomal RNA small subunit methyltransferase B"/>
    <property type="match status" value="1"/>
</dbReference>
<keyword evidence="10 14" id="KW-0694">RNA-binding</keyword>
<evidence type="ECO:0000256" key="8">
    <source>
        <dbReference type="ARBA" id="ARBA00022679"/>
    </source>
</evidence>
<dbReference type="InterPro" id="IPR023267">
    <property type="entry name" value="RCMT"/>
</dbReference>
<feature type="domain" description="SAM-dependent MTase RsmB/NOP-type" evidence="15">
    <location>
        <begin position="162"/>
        <end position="423"/>
    </location>
</feature>
<dbReference type="NCBIfam" id="NF008149">
    <property type="entry name" value="PRK10901.1"/>
    <property type="match status" value="1"/>
</dbReference>
<accession>A0AAN1SZ08</accession>
<comment type="function">
    <text evidence="1">Specifically methylates the cytosine at position 967 (m5C967) of 16S rRNA.</text>
</comment>
<keyword evidence="5" id="KW-0963">Cytoplasm</keyword>
<evidence type="ECO:0000256" key="2">
    <source>
        <dbReference type="ARBA" id="ARBA00004496"/>
    </source>
</evidence>
<evidence type="ECO:0000313" key="17">
    <source>
        <dbReference type="Proteomes" id="UP001319121"/>
    </source>
</evidence>
<evidence type="ECO:0000256" key="10">
    <source>
        <dbReference type="ARBA" id="ARBA00022884"/>
    </source>
</evidence>
<evidence type="ECO:0000259" key="15">
    <source>
        <dbReference type="PROSITE" id="PS51686"/>
    </source>
</evidence>
<dbReference type="PANTHER" id="PTHR22807:SF61">
    <property type="entry name" value="NOL1_NOP2_SUN FAMILY PROTEIN _ ANTITERMINATION NUSB DOMAIN-CONTAINING PROTEIN"/>
    <property type="match status" value="1"/>
</dbReference>
<dbReference type="Gene3D" id="3.40.50.150">
    <property type="entry name" value="Vaccinia Virus protein VP39"/>
    <property type="match status" value="1"/>
</dbReference>
<evidence type="ECO:0000256" key="14">
    <source>
        <dbReference type="PROSITE-ProRule" id="PRU01023"/>
    </source>
</evidence>
<dbReference type="InterPro" id="IPR035926">
    <property type="entry name" value="NusB-like_sf"/>
</dbReference>
<evidence type="ECO:0000256" key="12">
    <source>
        <dbReference type="ARBA" id="ARBA00031088"/>
    </source>
</evidence>
<evidence type="ECO:0000256" key="4">
    <source>
        <dbReference type="ARBA" id="ARBA00012140"/>
    </source>
</evidence>
<organism evidence="16 17">
    <name type="scientific">Ferrigenium kumadai</name>
    <dbReference type="NCBI Taxonomy" id="1682490"/>
    <lineage>
        <taxon>Bacteria</taxon>
        <taxon>Pseudomonadati</taxon>
        <taxon>Pseudomonadota</taxon>
        <taxon>Betaproteobacteria</taxon>
        <taxon>Nitrosomonadales</taxon>
        <taxon>Gallionellaceae</taxon>
        <taxon>Ferrigenium</taxon>
    </lineage>
</organism>
<dbReference type="CDD" id="cd02440">
    <property type="entry name" value="AdoMet_MTases"/>
    <property type="match status" value="1"/>
</dbReference>
<dbReference type="InterPro" id="IPR018314">
    <property type="entry name" value="RsmB/NOL1/NOP2-like_CS"/>
</dbReference>
<dbReference type="GO" id="GO:0005737">
    <property type="term" value="C:cytoplasm"/>
    <property type="evidence" value="ECO:0007669"/>
    <property type="project" value="UniProtKB-SubCell"/>
</dbReference>
<dbReference type="InterPro" id="IPR054728">
    <property type="entry name" value="RsmB-like_ferredoxin"/>
</dbReference>
<dbReference type="InterPro" id="IPR001678">
    <property type="entry name" value="MeTrfase_RsmB-F_NOP2_dom"/>
</dbReference>
<evidence type="ECO:0000313" key="16">
    <source>
        <dbReference type="EMBL" id="BBI98319.1"/>
    </source>
</evidence>
<dbReference type="Gene3D" id="3.30.70.1170">
    <property type="entry name" value="Sun protein, domain 3"/>
    <property type="match status" value="1"/>
</dbReference>
<dbReference type="EMBL" id="AP019536">
    <property type="protein sequence ID" value="BBI98319.1"/>
    <property type="molecule type" value="Genomic_DNA"/>
</dbReference>
<dbReference type="GO" id="GO:0003723">
    <property type="term" value="F:RNA binding"/>
    <property type="evidence" value="ECO:0007669"/>
    <property type="project" value="UniProtKB-UniRule"/>
</dbReference>
<dbReference type="PROSITE" id="PS01153">
    <property type="entry name" value="NOL1_NOP2_SUN"/>
    <property type="match status" value="1"/>
</dbReference>
<dbReference type="PRINTS" id="PR02008">
    <property type="entry name" value="RCMTFAMILY"/>
</dbReference>
<gene>
    <name evidence="16" type="ORF">FGKAn22_00120</name>
</gene>
<feature type="binding site" evidence="14">
    <location>
        <begin position="250"/>
        <end position="256"/>
    </location>
    <ligand>
        <name>S-adenosyl-L-methionine</name>
        <dbReference type="ChEBI" id="CHEBI:59789"/>
    </ligand>
</feature>
<dbReference type="AlphaFoldDB" id="A0AAN1SZ08"/>
<feature type="binding site" evidence="14">
    <location>
        <position position="317"/>
    </location>
    <ligand>
        <name>S-adenosyl-L-methionine</name>
        <dbReference type="ChEBI" id="CHEBI:59789"/>
    </ligand>
</feature>
<keyword evidence="9 14" id="KW-0949">S-adenosyl-L-methionine</keyword>
<dbReference type="KEGG" id="fku:FGKAn22_00120"/>
<evidence type="ECO:0000256" key="9">
    <source>
        <dbReference type="ARBA" id="ARBA00022691"/>
    </source>
</evidence>
<dbReference type="Pfam" id="PF22458">
    <property type="entry name" value="RsmF-B_ferredox"/>
    <property type="match status" value="1"/>
</dbReference>
<sequence>MQHVQITASQIVQQVLSNGRNLNQVLDEALRGRSNWTPAQRAALQDLSYGTLRYYGQLRAVLGRLLHKPLSDERVRFLLLVALYQLQHSKSAQHAVVDHAVRAAQILNPRVSGLANAVLRNFLRNRASLLDQAALSPEGKYSYPQWWIDELHTQYGERSAAILEAGNQHPPLTLRVNRRRGTVDGYAALLAQQDISARRIEPEALQLNKPVAVDKLPGFFDGMVSVQDAGAQYAARLLDVHDGMRVLDACAAPGGKTANILESAQVEMVAVDKDEKRLQRVTENLQRLALDAQLLVGDAAQPEAWWDGRPFQRILADVPCSASGVVRRHPDIKWLRRPEDIAGFAGQQLAILCALWRLLAQDGKLLYATCSVFQQENEQVIAAFLAQQPDARRLPLTLSNHSEGQLLPDDQHDGFFYALLHKTA</sequence>
<keyword evidence="8 14" id="KW-0808">Transferase</keyword>
<evidence type="ECO:0000256" key="1">
    <source>
        <dbReference type="ARBA" id="ARBA00002724"/>
    </source>
</evidence>
<dbReference type="NCBIfam" id="TIGR00563">
    <property type="entry name" value="rsmB"/>
    <property type="match status" value="1"/>
</dbReference>
<dbReference type="Gene3D" id="1.10.940.10">
    <property type="entry name" value="NusB-like"/>
    <property type="match status" value="1"/>
</dbReference>
<name>A0AAN1SZ08_9PROT</name>
<dbReference type="InterPro" id="IPR049560">
    <property type="entry name" value="MeTrfase_RsmB-F_NOP2_cat"/>
</dbReference>
<protein>
    <recommendedName>
        <fullName evidence="4">16S rRNA (cytosine(967)-C(5))-methyltransferase</fullName>
        <ecNumber evidence="4">2.1.1.176</ecNumber>
    </recommendedName>
    <alternativeName>
        <fullName evidence="11">16S rRNA m5C967 methyltransferase</fullName>
    </alternativeName>
    <alternativeName>
        <fullName evidence="12">rRNA (cytosine-C(5)-)-methyltransferase RsmB</fullName>
    </alternativeName>
</protein>
<dbReference type="PROSITE" id="PS51686">
    <property type="entry name" value="SAM_MT_RSMB_NOP"/>
    <property type="match status" value="1"/>
</dbReference>
<feature type="binding site" evidence="14">
    <location>
        <position position="298"/>
    </location>
    <ligand>
        <name>S-adenosyl-L-methionine</name>
        <dbReference type="ChEBI" id="CHEBI:59789"/>
    </ligand>
</feature>
<keyword evidence="7 14" id="KW-0489">Methyltransferase</keyword>
<dbReference type="SUPFAM" id="SSF53335">
    <property type="entry name" value="S-adenosyl-L-methionine-dependent methyltransferases"/>
    <property type="match status" value="1"/>
</dbReference>
<comment type="catalytic activity">
    <reaction evidence="13">
        <text>cytidine(967) in 16S rRNA + S-adenosyl-L-methionine = 5-methylcytidine(967) in 16S rRNA + S-adenosyl-L-homocysteine + H(+)</text>
        <dbReference type="Rhea" id="RHEA:42748"/>
        <dbReference type="Rhea" id="RHEA-COMP:10219"/>
        <dbReference type="Rhea" id="RHEA-COMP:10220"/>
        <dbReference type="ChEBI" id="CHEBI:15378"/>
        <dbReference type="ChEBI" id="CHEBI:57856"/>
        <dbReference type="ChEBI" id="CHEBI:59789"/>
        <dbReference type="ChEBI" id="CHEBI:74483"/>
        <dbReference type="ChEBI" id="CHEBI:82748"/>
        <dbReference type="EC" id="2.1.1.176"/>
    </reaction>
</comment>
<comment type="subcellular location">
    <subcellularLocation>
        <location evidence="2">Cytoplasm</location>
    </subcellularLocation>
</comment>